<proteinExistence type="predicted"/>
<evidence type="ECO:0000259" key="1">
    <source>
        <dbReference type="Pfam" id="PF04466"/>
    </source>
</evidence>
<evidence type="ECO:0000259" key="2">
    <source>
        <dbReference type="Pfam" id="PF17288"/>
    </source>
</evidence>
<dbReference type="InterPro" id="IPR035412">
    <property type="entry name" value="Terminase_L_N"/>
</dbReference>
<gene>
    <name evidence="3" type="ORF">QV07_08925</name>
</gene>
<dbReference type="Gene3D" id="3.30.420.280">
    <property type="match status" value="1"/>
</dbReference>
<organism evidence="3 4">
    <name type="scientific">Gallibacterium genomosp. 3</name>
    <dbReference type="NCBI Taxonomy" id="505345"/>
    <lineage>
        <taxon>Bacteria</taxon>
        <taxon>Pseudomonadati</taxon>
        <taxon>Pseudomonadota</taxon>
        <taxon>Gammaproteobacteria</taxon>
        <taxon>Pasteurellales</taxon>
        <taxon>Pasteurellaceae</taxon>
        <taxon>Gallibacterium</taxon>
    </lineage>
</organism>
<accession>A0A1A7PUD1</accession>
<name>A0A1A7PUD1_9PAST</name>
<dbReference type="InterPro" id="IPR027417">
    <property type="entry name" value="P-loop_NTPase"/>
</dbReference>
<evidence type="ECO:0000313" key="4">
    <source>
        <dbReference type="Proteomes" id="UP000243168"/>
    </source>
</evidence>
<dbReference type="PATRIC" id="fig|505345.8.peg.1815"/>
<dbReference type="Gene3D" id="3.40.50.300">
    <property type="entry name" value="P-loop containing nucleotide triphosphate hydrolases"/>
    <property type="match status" value="1"/>
</dbReference>
<sequence>MSKVDIQIPPKLIPVFSGDYRYRCAYGGRGSAKTRTFAKMTAIRGYIFAKKGVSGVILCGREFMNSLEESSLEEVKQAIRETPFLNAFYDIGEKYICSKCGRIAYVFSGLRHNLDSIKSKARILIAWIDEGETVSERAWRKLIPTVREDGSEIWVTWNPEKRGSATDLRFRQNPPENSVVVEMNYNDNPWFPDVLERERLNDQQRLDDATYRWIWEGDYLEESESQVFKGKFKQFEFVAQPDFKGPYHGLDFGFAKDPTAAVRCWVFNGDLYIDYCAGKVELELDDTTSFLSAQIPDINKYIIRADSARPESISYLKRHGFPKIEGVKKWTGSVEDGIAHLKSYKTIYIHPRCQAVLNEFRLYSYKTDRLTGDVLPIIIDENNHYIDAIRYALAPLIKNRGAARQHSLNIY</sequence>
<dbReference type="AlphaFoldDB" id="A0A1A7PUD1"/>
<dbReference type="Pfam" id="PF04466">
    <property type="entry name" value="Terminase_3"/>
    <property type="match status" value="1"/>
</dbReference>
<comment type="caution">
    <text evidence="3">The sequence shown here is derived from an EMBL/GenBank/DDBJ whole genome shotgun (WGS) entry which is preliminary data.</text>
</comment>
<dbReference type="PANTHER" id="PTHR39184:SF1">
    <property type="entry name" value="PBSX PHAGE TERMINASE LARGE SUBUNIT"/>
    <property type="match status" value="1"/>
</dbReference>
<dbReference type="PANTHER" id="PTHR39184">
    <property type="match status" value="1"/>
</dbReference>
<dbReference type="Proteomes" id="UP000243168">
    <property type="component" value="Unassembled WGS sequence"/>
</dbReference>
<evidence type="ECO:0000313" key="3">
    <source>
        <dbReference type="EMBL" id="OBX06193.1"/>
    </source>
</evidence>
<dbReference type="InterPro" id="IPR035413">
    <property type="entry name" value="Terminase_L_C"/>
</dbReference>
<dbReference type="Pfam" id="PF17288">
    <property type="entry name" value="Terminase_3C"/>
    <property type="match status" value="1"/>
</dbReference>
<feature type="domain" description="Phage terminase large subunit C-terminal" evidence="2">
    <location>
        <begin position="251"/>
        <end position="394"/>
    </location>
</feature>
<protein>
    <submittedName>
        <fullName evidence="3">Terminase</fullName>
    </submittedName>
</protein>
<dbReference type="InterPro" id="IPR052380">
    <property type="entry name" value="Viral_DNA_packaging_terminase"/>
</dbReference>
<feature type="domain" description="Phage terminase large subunit N-terminal" evidence="1">
    <location>
        <begin position="21"/>
        <end position="217"/>
    </location>
</feature>
<reference evidence="3 4" key="1">
    <citation type="submission" date="2014-11" db="EMBL/GenBank/DDBJ databases">
        <title>Pan-genome of Gallibacterium spp.</title>
        <authorList>
            <person name="Kudirkiene E."/>
            <person name="Bojesen A.M."/>
        </authorList>
    </citation>
    <scope>NUCLEOTIDE SEQUENCE [LARGE SCALE GENOMIC DNA]</scope>
    <source>
        <strain evidence="3 4">F298</strain>
    </source>
</reference>
<dbReference type="RefSeq" id="WP_065235118.1">
    <property type="nucleotide sequence ID" value="NZ_JTJS01000110.1"/>
</dbReference>
<dbReference type="EMBL" id="JTJS01000110">
    <property type="protein sequence ID" value="OBX06193.1"/>
    <property type="molecule type" value="Genomic_DNA"/>
</dbReference>